<dbReference type="SUPFAM" id="SSF52402">
    <property type="entry name" value="Adenine nucleotide alpha hydrolases-like"/>
    <property type="match status" value="2"/>
</dbReference>
<dbReference type="Pfam" id="PF00582">
    <property type="entry name" value="Usp"/>
    <property type="match status" value="2"/>
</dbReference>
<dbReference type="PANTHER" id="PTHR46268:SF6">
    <property type="entry name" value="UNIVERSAL STRESS PROTEIN UP12"/>
    <property type="match status" value="1"/>
</dbReference>
<name>A0ABS2A991_9ACTN</name>
<proteinExistence type="inferred from homology"/>
<dbReference type="PRINTS" id="PR01438">
    <property type="entry name" value="UNVRSLSTRESS"/>
</dbReference>
<evidence type="ECO:0000313" key="3">
    <source>
        <dbReference type="EMBL" id="MBM2616392.1"/>
    </source>
</evidence>
<dbReference type="Gene3D" id="3.40.50.620">
    <property type="entry name" value="HUPs"/>
    <property type="match status" value="2"/>
</dbReference>
<feature type="domain" description="UspA" evidence="2">
    <location>
        <begin position="149"/>
        <end position="285"/>
    </location>
</feature>
<sequence>MVNRQIVVGTDGAGTSAAAVDWSAHEAQRRRVPLRIVHAFHPQWGDLPSGATAGSDDAGRQIAEVVAANAFDRAREVAPDISIETDTVTGPAVPRLLEVSRGAELLVVGNRGRGGFAGLLLGSVSRRVATQALCPVVVVRGRRTAAGGPIVAGVDHSPDADLVLQPAFAAASDQGCPIVVVRAYEPMIPLSLSPAVPRRVDIPAQDDAERSRLEARLAPWRAKYPELSVREVISHESAAAALVQASRDARLVVIGSHGHGLITGGLIGSTGLQLLHHAACPVQIARRPG</sequence>
<dbReference type="EMBL" id="JAENHP010000003">
    <property type="protein sequence ID" value="MBM2616392.1"/>
    <property type="molecule type" value="Genomic_DNA"/>
</dbReference>
<dbReference type="Proteomes" id="UP000632138">
    <property type="component" value="Unassembled WGS sequence"/>
</dbReference>
<evidence type="ECO:0000259" key="2">
    <source>
        <dbReference type="Pfam" id="PF00582"/>
    </source>
</evidence>
<evidence type="ECO:0000313" key="4">
    <source>
        <dbReference type="Proteomes" id="UP000632138"/>
    </source>
</evidence>
<dbReference type="PANTHER" id="PTHR46268">
    <property type="entry name" value="STRESS RESPONSE PROTEIN NHAX"/>
    <property type="match status" value="1"/>
</dbReference>
<protein>
    <submittedName>
        <fullName evidence="3">Universal stress protein</fullName>
    </submittedName>
</protein>
<feature type="domain" description="UspA" evidence="2">
    <location>
        <begin position="4"/>
        <end position="140"/>
    </location>
</feature>
<reference evidence="3 4" key="1">
    <citation type="submission" date="2021-01" db="EMBL/GenBank/DDBJ databases">
        <title>Actinoplanes sp. nov. LDG1-06 isolated from lichen.</title>
        <authorList>
            <person name="Saeng-In P."/>
            <person name="Phongsopitanun W."/>
            <person name="Kanchanasin P."/>
            <person name="Yuki M."/>
            <person name="Kudo T."/>
            <person name="Ohkuma M."/>
            <person name="Tanasupawat S."/>
        </authorList>
    </citation>
    <scope>NUCLEOTIDE SEQUENCE [LARGE SCALE GENOMIC DNA]</scope>
    <source>
        <strain evidence="3 4">LDG1-06</strain>
    </source>
</reference>
<accession>A0ABS2A991</accession>
<dbReference type="InterPro" id="IPR006015">
    <property type="entry name" value="Universal_stress_UspA"/>
</dbReference>
<dbReference type="InterPro" id="IPR014729">
    <property type="entry name" value="Rossmann-like_a/b/a_fold"/>
</dbReference>
<keyword evidence="4" id="KW-1185">Reference proteome</keyword>
<organism evidence="3 4">
    <name type="scientific">Paractinoplanes ovalisporus</name>
    <dbReference type="NCBI Taxonomy" id="2810368"/>
    <lineage>
        <taxon>Bacteria</taxon>
        <taxon>Bacillati</taxon>
        <taxon>Actinomycetota</taxon>
        <taxon>Actinomycetes</taxon>
        <taxon>Micromonosporales</taxon>
        <taxon>Micromonosporaceae</taxon>
        <taxon>Paractinoplanes</taxon>
    </lineage>
</organism>
<comment type="caution">
    <text evidence="3">The sequence shown here is derived from an EMBL/GenBank/DDBJ whole genome shotgun (WGS) entry which is preliminary data.</text>
</comment>
<gene>
    <name evidence="3" type="ORF">JIG36_12575</name>
</gene>
<evidence type="ECO:0000256" key="1">
    <source>
        <dbReference type="ARBA" id="ARBA00008791"/>
    </source>
</evidence>
<dbReference type="InterPro" id="IPR006016">
    <property type="entry name" value="UspA"/>
</dbReference>
<comment type="similarity">
    <text evidence="1">Belongs to the universal stress protein A family.</text>
</comment>
<dbReference type="RefSeq" id="WP_203376287.1">
    <property type="nucleotide sequence ID" value="NZ_JAENHP010000003.1"/>
</dbReference>